<accession>A0A4P6ELZ2</accession>
<dbReference type="AlphaFoldDB" id="A0A4P6ELZ2"/>
<name>A0A4P6ELZ2_9MICO</name>
<dbReference type="PANTHER" id="PTHR12526:SF636">
    <property type="entry name" value="BLL3647 PROTEIN"/>
    <property type="match status" value="1"/>
</dbReference>
<dbReference type="Proteomes" id="UP000291758">
    <property type="component" value="Chromosome"/>
</dbReference>
<dbReference type="OrthoDB" id="5172124at2"/>
<dbReference type="KEGG" id="xyl:ET495_09185"/>
<organism evidence="1 2">
    <name type="scientific">Xylanimonas allomyrinae</name>
    <dbReference type="NCBI Taxonomy" id="2509459"/>
    <lineage>
        <taxon>Bacteria</taxon>
        <taxon>Bacillati</taxon>
        <taxon>Actinomycetota</taxon>
        <taxon>Actinomycetes</taxon>
        <taxon>Micrococcales</taxon>
        <taxon>Promicromonosporaceae</taxon>
        <taxon>Xylanimonas</taxon>
    </lineage>
</organism>
<keyword evidence="1" id="KW-0808">Transferase</keyword>
<dbReference type="RefSeq" id="WP_129204452.1">
    <property type="nucleotide sequence ID" value="NZ_CP035495.1"/>
</dbReference>
<dbReference type="SUPFAM" id="SSF53756">
    <property type="entry name" value="UDP-Glycosyltransferase/glycogen phosphorylase"/>
    <property type="match status" value="1"/>
</dbReference>
<gene>
    <name evidence="1" type="ORF">ET495_09185</name>
</gene>
<dbReference type="Gene3D" id="3.40.50.2000">
    <property type="entry name" value="Glycogen Phosphorylase B"/>
    <property type="match status" value="1"/>
</dbReference>
<dbReference type="GO" id="GO:0016757">
    <property type="term" value="F:glycosyltransferase activity"/>
    <property type="evidence" value="ECO:0007669"/>
    <property type="project" value="TreeGrafter"/>
</dbReference>
<proteinExistence type="predicted"/>
<dbReference type="Pfam" id="PF13692">
    <property type="entry name" value="Glyco_trans_1_4"/>
    <property type="match status" value="1"/>
</dbReference>
<sequence>MKVAMVTPMTPESAIADVMLQAVPYLIEKGWDLEIWCQNAPALRPSPVRVLPIQAIDETTVAALRRYDLVVYVLGNSPLHSQIMELARLVPGLVVLHDASITDMVLLSAGQAGERAALAALAGAVYGDEVAEKVRRPSNTDPGAWMRFCADVPLTEWATEHAIGAVVHSQWHAARIDGTLIGDVTVAPLPIPSARVGFDDSQNHELGTLLSELPPDAILVVTVGHVNANRGLDVLLQAVAGDEKLRQVHVWAVGPNQGPAAATALRQASKLGLASRFAAPGAVGDAELARVLSRADIAAALRDPVIEGQSASVMTQMLAGRPVIVFDHAHYSELPDDAVVKIDPAAGAPGIRAAIRNLVKKPRDRERRGEAARRYALTTRSGAAYADALYRAGVLALAAKPHMQLAQDLAHYVRRLGIETASVATERMADITFELFELG</sequence>
<dbReference type="EMBL" id="CP035495">
    <property type="protein sequence ID" value="QAY63395.1"/>
    <property type="molecule type" value="Genomic_DNA"/>
</dbReference>
<protein>
    <submittedName>
        <fullName evidence="1">Glycosyltransferase</fullName>
    </submittedName>
</protein>
<reference evidence="1 2" key="1">
    <citation type="submission" date="2019-01" db="EMBL/GenBank/DDBJ databases">
        <title>Genome sequencing of strain 2JSPR-7.</title>
        <authorList>
            <person name="Heo J."/>
            <person name="Kim S.-J."/>
            <person name="Kim J.-S."/>
            <person name="Hong S.-B."/>
            <person name="Kwon S.-W."/>
        </authorList>
    </citation>
    <scope>NUCLEOTIDE SEQUENCE [LARGE SCALE GENOMIC DNA]</scope>
    <source>
        <strain evidence="1 2">2JSPR-7</strain>
    </source>
</reference>
<evidence type="ECO:0000313" key="1">
    <source>
        <dbReference type="EMBL" id="QAY63395.1"/>
    </source>
</evidence>
<evidence type="ECO:0000313" key="2">
    <source>
        <dbReference type="Proteomes" id="UP000291758"/>
    </source>
</evidence>
<keyword evidence="2" id="KW-1185">Reference proteome</keyword>
<dbReference type="PANTHER" id="PTHR12526">
    <property type="entry name" value="GLYCOSYLTRANSFERASE"/>
    <property type="match status" value="1"/>
</dbReference>